<organism evidence="1 2">
    <name type="scientific">Bacteroides fragilis str. 3783N1-6</name>
    <dbReference type="NCBI Taxonomy" id="1339310"/>
    <lineage>
        <taxon>Bacteria</taxon>
        <taxon>Pseudomonadati</taxon>
        <taxon>Bacteroidota</taxon>
        <taxon>Bacteroidia</taxon>
        <taxon>Bacteroidales</taxon>
        <taxon>Bacteroidaceae</taxon>
        <taxon>Bacteroides</taxon>
    </lineage>
</organism>
<protein>
    <submittedName>
        <fullName evidence="1">Uncharacterized protein</fullName>
    </submittedName>
</protein>
<reference evidence="1 2" key="1">
    <citation type="submission" date="2014-02" db="EMBL/GenBank/DDBJ databases">
        <authorList>
            <person name="Sears C."/>
            <person name="Carroll K."/>
            <person name="Sack B.R."/>
            <person name="Qadri F."/>
            <person name="Myers L.L."/>
            <person name="Chung G.-T."/>
            <person name="Escheverria P."/>
            <person name="Fraser C.M."/>
            <person name="Sadzewicz L."/>
            <person name="Shefchek K.A."/>
            <person name="Tallon L."/>
            <person name="Das S.P."/>
            <person name="Daugherty S."/>
            <person name="Mongodin E.F."/>
        </authorList>
    </citation>
    <scope>NUCLEOTIDE SEQUENCE [LARGE SCALE GENOMIC DNA]</scope>
    <source>
        <strain evidence="1 2">3783N1-6</strain>
    </source>
</reference>
<dbReference type="AlphaFoldDB" id="A0AB73ASA8"/>
<name>A0AB73ASA8_BACFG</name>
<proteinExistence type="predicted"/>
<comment type="caution">
    <text evidence="1">The sequence shown here is derived from an EMBL/GenBank/DDBJ whole genome shotgun (WGS) entry which is preliminary data.</text>
</comment>
<gene>
    <name evidence="1" type="ORF">M119_4808</name>
</gene>
<evidence type="ECO:0000313" key="2">
    <source>
        <dbReference type="Proteomes" id="UP000021175"/>
    </source>
</evidence>
<dbReference type="EMBL" id="JGEU01000017">
    <property type="protein sequence ID" value="EYB12052.1"/>
    <property type="molecule type" value="Genomic_DNA"/>
</dbReference>
<dbReference type="RefSeq" id="WP_032532807.1">
    <property type="nucleotide sequence ID" value="NZ_JGEU01000017.1"/>
</dbReference>
<dbReference type="Proteomes" id="UP000021175">
    <property type="component" value="Unassembled WGS sequence"/>
</dbReference>
<sequence>MSFLNTDLSNEKAGMWHMELPAVCVPVYKCIVEEMAGLIDDGQLRNIFYSLMLGARIGIGV</sequence>
<evidence type="ECO:0000313" key="1">
    <source>
        <dbReference type="EMBL" id="EYB12052.1"/>
    </source>
</evidence>
<accession>A0AB73ASA8</accession>